<dbReference type="OrthoDB" id="9794455at2"/>
<dbReference type="SUPFAM" id="SSF53649">
    <property type="entry name" value="Alkaline phosphatase-like"/>
    <property type="match status" value="1"/>
</dbReference>
<dbReference type="RefSeq" id="WP_146867341.1">
    <property type="nucleotide sequence ID" value="NZ_BKAU01000007.1"/>
</dbReference>
<evidence type="ECO:0000256" key="1">
    <source>
        <dbReference type="ARBA" id="ARBA00022553"/>
    </source>
</evidence>
<proteinExistence type="inferred from homology"/>
<evidence type="ECO:0000256" key="4">
    <source>
        <dbReference type="RuleBase" id="RU003946"/>
    </source>
</evidence>
<feature type="binding site" evidence="3">
    <location>
        <position position="286"/>
    </location>
    <ligand>
        <name>Zn(2+)</name>
        <dbReference type="ChEBI" id="CHEBI:29105"/>
        <label>2</label>
    </ligand>
</feature>
<evidence type="ECO:0000256" key="3">
    <source>
        <dbReference type="PIRSR" id="PIRSR601952-2"/>
    </source>
</evidence>
<evidence type="ECO:0000313" key="7">
    <source>
        <dbReference type="Proteomes" id="UP000321436"/>
    </source>
</evidence>
<keyword evidence="5" id="KW-0732">Signal</keyword>
<gene>
    <name evidence="6" type="ORF">CCY01nite_49870</name>
</gene>
<feature type="binding site" evidence="3">
    <location>
        <position position="325"/>
    </location>
    <ligand>
        <name>Zn(2+)</name>
        <dbReference type="ChEBI" id="CHEBI:29105"/>
        <label>2</label>
    </ligand>
</feature>
<dbReference type="GO" id="GO:0046872">
    <property type="term" value="F:metal ion binding"/>
    <property type="evidence" value="ECO:0007669"/>
    <property type="project" value="UniProtKB-KW"/>
</dbReference>
<dbReference type="Proteomes" id="UP000321436">
    <property type="component" value="Unassembled WGS sequence"/>
</dbReference>
<dbReference type="PANTHER" id="PTHR11596">
    <property type="entry name" value="ALKALINE PHOSPHATASE"/>
    <property type="match status" value="1"/>
</dbReference>
<dbReference type="InterPro" id="IPR001952">
    <property type="entry name" value="Alkaline_phosphatase"/>
</dbReference>
<feature type="binding site" evidence="3">
    <location>
        <position position="46"/>
    </location>
    <ligand>
        <name>Zn(2+)</name>
        <dbReference type="ChEBI" id="CHEBI:29105"/>
        <label>2</label>
    </ligand>
</feature>
<dbReference type="InterPro" id="IPR017850">
    <property type="entry name" value="Alkaline_phosphatase_core_sf"/>
</dbReference>
<dbReference type="GO" id="GO:0004035">
    <property type="term" value="F:alkaline phosphatase activity"/>
    <property type="evidence" value="ECO:0007669"/>
    <property type="project" value="TreeGrafter"/>
</dbReference>
<feature type="binding site" evidence="3">
    <location>
        <position position="147"/>
    </location>
    <ligand>
        <name>Mg(2+)</name>
        <dbReference type="ChEBI" id="CHEBI:18420"/>
    </ligand>
</feature>
<keyword evidence="3" id="KW-0460">Magnesium</keyword>
<feature type="binding site" evidence="3">
    <location>
        <position position="282"/>
    </location>
    <ligand>
        <name>Zn(2+)</name>
        <dbReference type="ChEBI" id="CHEBI:29105"/>
        <label>2</label>
    </ligand>
</feature>
<evidence type="ECO:0000256" key="5">
    <source>
        <dbReference type="SAM" id="SignalP"/>
    </source>
</evidence>
<feature type="signal peptide" evidence="5">
    <location>
        <begin position="1"/>
        <end position="27"/>
    </location>
</feature>
<protein>
    <submittedName>
        <fullName evidence="6">Alkaline phosphatase</fullName>
    </submittedName>
</protein>
<comment type="similarity">
    <text evidence="4">Belongs to the alkaline phosphatase family.</text>
</comment>
<dbReference type="PANTHER" id="PTHR11596:SF5">
    <property type="entry name" value="ALKALINE PHOSPHATASE"/>
    <property type="match status" value="1"/>
</dbReference>
<feature type="binding site" evidence="3">
    <location>
        <position position="324"/>
    </location>
    <ligand>
        <name>Zn(2+)</name>
        <dbReference type="ChEBI" id="CHEBI:29105"/>
        <label>2</label>
    </ligand>
</feature>
<keyword evidence="1" id="KW-0597">Phosphoprotein</keyword>
<comment type="cofactor">
    <cofactor evidence="3">
        <name>Mg(2+)</name>
        <dbReference type="ChEBI" id="CHEBI:18420"/>
    </cofactor>
    <text evidence="3">Binds 1 Mg(2+) ion.</text>
</comment>
<evidence type="ECO:0000313" key="6">
    <source>
        <dbReference type="EMBL" id="GEP98727.1"/>
    </source>
</evidence>
<keyword evidence="3" id="KW-0862">Zinc</keyword>
<name>A0A512RSQ7_9BACT</name>
<feature type="binding site" evidence="3">
    <location>
        <position position="277"/>
    </location>
    <ligand>
        <name>Mg(2+)</name>
        <dbReference type="ChEBI" id="CHEBI:18420"/>
    </ligand>
</feature>
<feature type="binding site" evidence="3">
    <location>
        <position position="149"/>
    </location>
    <ligand>
        <name>Mg(2+)</name>
        <dbReference type="ChEBI" id="CHEBI:18420"/>
    </ligand>
</feature>
<organism evidence="6 7">
    <name type="scientific">Chitinophaga cymbidii</name>
    <dbReference type="NCBI Taxonomy" id="1096750"/>
    <lineage>
        <taxon>Bacteria</taxon>
        <taxon>Pseudomonadati</taxon>
        <taxon>Bacteroidota</taxon>
        <taxon>Chitinophagia</taxon>
        <taxon>Chitinophagales</taxon>
        <taxon>Chitinophagaceae</taxon>
        <taxon>Chitinophaga</taxon>
    </lineage>
</organism>
<keyword evidence="3" id="KW-0479">Metal-binding</keyword>
<accession>A0A512RSQ7</accession>
<dbReference type="Gene3D" id="3.40.720.10">
    <property type="entry name" value="Alkaline Phosphatase, subunit A"/>
    <property type="match status" value="1"/>
</dbReference>
<dbReference type="AlphaFoldDB" id="A0A512RSQ7"/>
<dbReference type="PRINTS" id="PR00113">
    <property type="entry name" value="ALKPHPHTASE"/>
</dbReference>
<feature type="active site" description="Phosphoserine intermediate" evidence="2">
    <location>
        <position position="96"/>
    </location>
</feature>
<feature type="binding site" evidence="3">
    <location>
        <position position="46"/>
    </location>
    <ligand>
        <name>Mg(2+)</name>
        <dbReference type="ChEBI" id="CHEBI:18420"/>
    </ligand>
</feature>
<comment type="caution">
    <text evidence="6">The sequence shown here is derived from an EMBL/GenBank/DDBJ whole genome shotgun (WGS) entry which is preliminary data.</text>
</comment>
<feature type="binding site" evidence="3">
    <location>
        <position position="428"/>
    </location>
    <ligand>
        <name>Zn(2+)</name>
        <dbReference type="ChEBI" id="CHEBI:29105"/>
        <label>2</label>
    </ligand>
</feature>
<dbReference type="Pfam" id="PF00245">
    <property type="entry name" value="Alk_phosphatase"/>
    <property type="match status" value="1"/>
</dbReference>
<dbReference type="CDD" id="cd16012">
    <property type="entry name" value="ALP"/>
    <property type="match status" value="1"/>
</dbReference>
<keyword evidence="7" id="KW-1185">Reference proteome</keyword>
<dbReference type="SMART" id="SM00098">
    <property type="entry name" value="alkPPc"/>
    <property type="match status" value="1"/>
</dbReference>
<reference evidence="6 7" key="1">
    <citation type="submission" date="2019-07" db="EMBL/GenBank/DDBJ databases">
        <title>Whole genome shotgun sequence of Chitinophaga cymbidii NBRC 109752.</title>
        <authorList>
            <person name="Hosoyama A."/>
            <person name="Uohara A."/>
            <person name="Ohji S."/>
            <person name="Ichikawa N."/>
        </authorList>
    </citation>
    <scope>NUCLEOTIDE SEQUENCE [LARGE SCALE GENOMIC DNA]</scope>
    <source>
        <strain evidence="6 7">NBRC 109752</strain>
    </source>
</reference>
<dbReference type="Gene3D" id="1.10.60.40">
    <property type="match status" value="1"/>
</dbReference>
<evidence type="ECO:0000256" key="2">
    <source>
        <dbReference type="PIRSR" id="PIRSR601952-1"/>
    </source>
</evidence>
<dbReference type="EMBL" id="BKAU01000007">
    <property type="protein sequence ID" value="GEP98727.1"/>
    <property type="molecule type" value="Genomic_DNA"/>
</dbReference>
<comment type="cofactor">
    <cofactor evidence="3">
        <name>Zn(2+)</name>
        <dbReference type="ChEBI" id="CHEBI:29105"/>
    </cofactor>
    <text evidence="3">Binds 2 Zn(2+) ions.</text>
</comment>
<feature type="chain" id="PRO_5021838542" evidence="5">
    <location>
        <begin position="28"/>
        <end position="474"/>
    </location>
</feature>
<sequence length="474" mass="51468">MKRRDFFRNASLAVVGSSIAAPVRSLAAVTGSSATQAKNIIFLVSDGMSTGTLNMANMLLKRKEGRSSEWVRLYEEGLVKRALMDTASASSLVTDSAAASSSWGGGMRVNNGSLNVGPNGEAYKPILQKFKSAGKSVGCVTTVPITHATPAGFCVNSKSRGDQADIALQYLDLQFDVMMGGGAEFFSKEKRKDKADVFGRFRQKGFAVVQDRDAMLALQPGAKKPVLGVFHEDGLPYTLDAQQDAAITKTVPTLAEMTQAAIRHMNTNSKGFVLQVEGGKVDWAAHANDGAALLYDQIAFDDAIKVAVDFAEKDKNTLVIITTDHGNANPGLFSGSKANANFDRIQTYKHTNDWILRGITRDFSAAQVIERIEAAQGYAITQDEAAQLLQHYAKTDGDGLYNPYKLPFKELALIQRRYNSIGWGSMDHSADYVELAMLGPGSEKLGQFVKNTDLHYLMLEAAGMEVERRKLSAR</sequence>